<organism evidence="2 3">
    <name type="scientific">Cerrena zonata</name>
    <dbReference type="NCBI Taxonomy" id="2478898"/>
    <lineage>
        <taxon>Eukaryota</taxon>
        <taxon>Fungi</taxon>
        <taxon>Dikarya</taxon>
        <taxon>Basidiomycota</taxon>
        <taxon>Agaricomycotina</taxon>
        <taxon>Agaricomycetes</taxon>
        <taxon>Polyporales</taxon>
        <taxon>Cerrenaceae</taxon>
        <taxon>Cerrena</taxon>
    </lineage>
</organism>
<sequence length="111" mass="13136">MDDQRGKFRKIFAQDTIPIEENEEEIGTELDQFQEDIQKRKMMNENSEEEEVLSEEIEDSEDDEFNDSLDGRQFDNLISQTQSKANNEEESDFEILDDPELDLLLSQRNKK</sequence>
<feature type="region of interest" description="Disordered" evidence="1">
    <location>
        <begin position="44"/>
        <end position="71"/>
    </location>
</feature>
<proteinExistence type="predicted"/>
<dbReference type="AlphaFoldDB" id="A0AAW0FCD9"/>
<accession>A0AAW0FCD9</accession>
<dbReference type="EMBL" id="JASBNA010000100">
    <property type="protein sequence ID" value="KAK7676919.1"/>
    <property type="molecule type" value="Genomic_DNA"/>
</dbReference>
<evidence type="ECO:0000313" key="2">
    <source>
        <dbReference type="EMBL" id="KAK7676919.1"/>
    </source>
</evidence>
<protein>
    <submittedName>
        <fullName evidence="2">Uncharacterized protein</fullName>
    </submittedName>
</protein>
<evidence type="ECO:0000313" key="3">
    <source>
        <dbReference type="Proteomes" id="UP001385951"/>
    </source>
</evidence>
<keyword evidence="3" id="KW-1185">Reference proteome</keyword>
<feature type="compositionally biased region" description="Acidic residues" evidence="1">
    <location>
        <begin position="46"/>
        <end position="67"/>
    </location>
</feature>
<comment type="caution">
    <text evidence="2">The sequence shown here is derived from an EMBL/GenBank/DDBJ whole genome shotgun (WGS) entry which is preliminary data.</text>
</comment>
<name>A0AAW0FCD9_9APHY</name>
<evidence type="ECO:0000256" key="1">
    <source>
        <dbReference type="SAM" id="MobiDB-lite"/>
    </source>
</evidence>
<dbReference type="Proteomes" id="UP001385951">
    <property type="component" value="Unassembled WGS sequence"/>
</dbReference>
<reference evidence="2 3" key="1">
    <citation type="submission" date="2022-09" db="EMBL/GenBank/DDBJ databases">
        <authorList>
            <person name="Palmer J.M."/>
        </authorList>
    </citation>
    <scope>NUCLEOTIDE SEQUENCE [LARGE SCALE GENOMIC DNA]</scope>
    <source>
        <strain evidence="2 3">DSM 7382</strain>
    </source>
</reference>
<gene>
    <name evidence="2" type="ORF">QCA50_020109</name>
</gene>